<dbReference type="Pfam" id="PF00583">
    <property type="entry name" value="Acetyltransf_1"/>
    <property type="match status" value="1"/>
</dbReference>
<dbReference type="PROSITE" id="PS51186">
    <property type="entry name" value="GNAT"/>
    <property type="match status" value="1"/>
</dbReference>
<protein>
    <submittedName>
        <fullName evidence="2">Histone acetyltransferase HPA2 and related acetyltransferases</fullName>
    </submittedName>
</protein>
<dbReference type="Gene3D" id="3.40.630.30">
    <property type="match status" value="1"/>
</dbReference>
<evidence type="ECO:0000313" key="3">
    <source>
        <dbReference type="Proteomes" id="UP000196320"/>
    </source>
</evidence>
<sequence length="98" mass="10559">MRRDTPVALANLRWFARPDDGDIALALDDLFTDPEARGSGAASALLREAAAIATEGGATVVRWITANENTTARRLYDRHATSAGWVTYDMPAAPRTDA</sequence>
<accession>A0A1R4J0F1</accession>
<gene>
    <name evidence="2" type="ORF">FM104_04890</name>
</gene>
<evidence type="ECO:0000313" key="2">
    <source>
        <dbReference type="EMBL" id="SJN25414.1"/>
    </source>
</evidence>
<keyword evidence="3" id="KW-1185">Reference proteome</keyword>
<dbReference type="SUPFAM" id="SSF55729">
    <property type="entry name" value="Acyl-CoA N-acyltransferases (Nat)"/>
    <property type="match status" value="1"/>
</dbReference>
<name>A0A1R4J0F1_9MICO</name>
<dbReference type="GO" id="GO:0016747">
    <property type="term" value="F:acyltransferase activity, transferring groups other than amino-acyl groups"/>
    <property type="evidence" value="ECO:0007669"/>
    <property type="project" value="InterPro"/>
</dbReference>
<organism evidence="2 3">
    <name type="scientific">Microbacterium esteraromaticum</name>
    <dbReference type="NCBI Taxonomy" id="57043"/>
    <lineage>
        <taxon>Bacteria</taxon>
        <taxon>Bacillati</taxon>
        <taxon>Actinomycetota</taxon>
        <taxon>Actinomycetes</taxon>
        <taxon>Micrococcales</taxon>
        <taxon>Microbacteriaceae</taxon>
        <taxon>Microbacterium</taxon>
    </lineage>
</organism>
<dbReference type="EMBL" id="FUKO01000014">
    <property type="protein sequence ID" value="SJN25414.1"/>
    <property type="molecule type" value="Genomic_DNA"/>
</dbReference>
<keyword evidence="2" id="KW-0808">Transferase</keyword>
<dbReference type="InterPro" id="IPR000182">
    <property type="entry name" value="GNAT_dom"/>
</dbReference>
<evidence type="ECO:0000259" key="1">
    <source>
        <dbReference type="PROSITE" id="PS51186"/>
    </source>
</evidence>
<dbReference type="Proteomes" id="UP000196320">
    <property type="component" value="Unassembled WGS sequence"/>
</dbReference>
<feature type="domain" description="N-acetyltransferase" evidence="1">
    <location>
        <begin position="1"/>
        <end position="98"/>
    </location>
</feature>
<dbReference type="AlphaFoldDB" id="A0A1R4J0F1"/>
<proteinExistence type="predicted"/>
<dbReference type="InterPro" id="IPR016181">
    <property type="entry name" value="Acyl_CoA_acyltransferase"/>
</dbReference>
<dbReference type="CDD" id="cd04301">
    <property type="entry name" value="NAT_SF"/>
    <property type="match status" value="1"/>
</dbReference>
<reference evidence="2 3" key="1">
    <citation type="submission" date="2017-02" db="EMBL/GenBank/DDBJ databases">
        <authorList>
            <person name="Peterson S.W."/>
        </authorList>
    </citation>
    <scope>NUCLEOTIDE SEQUENCE [LARGE SCALE GENOMIC DNA]</scope>
    <source>
        <strain evidence="2 3">B Mb 05.01</strain>
    </source>
</reference>